<keyword evidence="1" id="KW-0677">Repeat</keyword>
<dbReference type="GO" id="GO:0051015">
    <property type="term" value="F:actin filament binding"/>
    <property type="evidence" value="ECO:0007669"/>
    <property type="project" value="InterPro"/>
</dbReference>
<dbReference type="Gene3D" id="3.40.20.10">
    <property type="entry name" value="Severin"/>
    <property type="match status" value="2"/>
</dbReference>
<name>A0A0L0SLQ2_ALLM3</name>
<dbReference type="GO" id="GO:0015629">
    <property type="term" value="C:actin cytoskeleton"/>
    <property type="evidence" value="ECO:0007669"/>
    <property type="project" value="TreeGrafter"/>
</dbReference>
<dbReference type="Proteomes" id="UP000054350">
    <property type="component" value="Unassembled WGS sequence"/>
</dbReference>
<evidence type="ECO:0000256" key="2">
    <source>
        <dbReference type="SAM" id="MobiDB-lite"/>
    </source>
</evidence>
<feature type="compositionally biased region" description="Low complexity" evidence="2">
    <location>
        <begin position="27"/>
        <end position="39"/>
    </location>
</feature>
<feature type="compositionally biased region" description="Low complexity" evidence="2">
    <location>
        <begin position="197"/>
        <end position="218"/>
    </location>
</feature>
<feature type="compositionally biased region" description="Low complexity" evidence="2">
    <location>
        <begin position="253"/>
        <end position="274"/>
    </location>
</feature>
<dbReference type="GO" id="GO:0005737">
    <property type="term" value="C:cytoplasm"/>
    <property type="evidence" value="ECO:0007669"/>
    <property type="project" value="TreeGrafter"/>
</dbReference>
<organism evidence="4 5">
    <name type="scientific">Allomyces macrogynus (strain ATCC 38327)</name>
    <name type="common">Allomyces javanicus var. macrogynus</name>
    <dbReference type="NCBI Taxonomy" id="578462"/>
    <lineage>
        <taxon>Eukaryota</taxon>
        <taxon>Fungi</taxon>
        <taxon>Fungi incertae sedis</taxon>
        <taxon>Blastocladiomycota</taxon>
        <taxon>Blastocladiomycetes</taxon>
        <taxon>Blastocladiales</taxon>
        <taxon>Blastocladiaceae</taxon>
        <taxon>Allomyces</taxon>
    </lineage>
</organism>
<dbReference type="PROSITE" id="PS51089">
    <property type="entry name" value="HP"/>
    <property type="match status" value="1"/>
</dbReference>
<dbReference type="PANTHER" id="PTHR11977">
    <property type="entry name" value="VILLIN"/>
    <property type="match status" value="1"/>
</dbReference>
<dbReference type="SUPFAM" id="SSF55753">
    <property type="entry name" value="Actin depolymerizing proteins"/>
    <property type="match status" value="2"/>
</dbReference>
<dbReference type="OrthoDB" id="6375767at2759"/>
<dbReference type="GO" id="GO:0008154">
    <property type="term" value="P:actin polymerization or depolymerization"/>
    <property type="evidence" value="ECO:0007669"/>
    <property type="project" value="TreeGrafter"/>
</dbReference>
<dbReference type="Pfam" id="PF02209">
    <property type="entry name" value="VHP"/>
    <property type="match status" value="1"/>
</dbReference>
<proteinExistence type="predicted"/>
<sequence>MADPSQSSPSGSNRALTASAYLLAAGGAGGAISPSGSLSREAGSLSSTLEGVEKTVESAKKLRRESRDRRSEELKELAGKLEKESEQKRLQRLATRGTALPGLASPSAAGTTESPASAGEPTSPGKPTTELTHPTATRPPPPKGRKPSSRHGSLTNLAAPTSGKDTEAATPDEPSIPEALGESSGMPGLAKETAQIKAPEPMVVEPAAAAPAAPTSPMKPAPLERSTSALAQLQRDLHASLNASPTTTVANHLSPVSPSASLAGGPASAGPRSRTASFGGLGSSIGGAPATGTRTRSRTNSLSRSSGAGARTSPGGPALYRVVGTKKFTVIPCVTVSTAELSRNDAYILVVAPTLRSIVNAPVPDSLDPVTPTATAIYVWAGPEAAVLKKAKAMDVATRIKDVEVPAGKLPTTLEDVMDRAGSEFWKALGVRVIDVPSVVSRLKPDAVDLAQVAIYDTDQLLDPVTYLTGGSRAPMSILDTSRAFVVVANFTSATSSATRSVAYVWVGAQAAAGTAAPDPDAISRKVLGVFGVVPSVVHEGHETTVFKEYFATLGRSPSFSSGGVGLGSPASPAAAFPSITSGRLSRSNSISGRDSASLAAAAGLVPEKVVHDWTRVHAVAPAAAVGAPWDTWPANDTIEAVHIVRESRARVADADVGILYAKDVYVLLTASGGVVKWVGSTAADSPLSQLMLAELRRGGGPVATVHQYREPTAFWGLFADRRVVYRPGAYVGEDGKPTPVPDKELCAVHANGRVLEVISADPAAIWNCPTAHFVLKTKNQVLTTDPATRNLAHYPPSLVHDRMIALATPLDFAKQLGGTTVTNPRVAKGTTTAVFTMAPTASLRAVMHATWRDVREDSVTLVAVGEDKMVVLVGSMVGDAEFVKVALDLAKTYSKGVKEANVFVAKMPMGLPAYMQSLLPGAAFLTGRVGGQTDVVPMAEFLAGPTKPTYSIDQIRNKAVRGLDPSQLESYLSDADFGKHFGMDRAAFAALAGWKQKELKKKLGLF</sequence>
<dbReference type="VEuPathDB" id="FungiDB:AMAG_08521"/>
<dbReference type="Gene3D" id="1.10.950.10">
    <property type="entry name" value="Villin headpiece domain"/>
    <property type="match status" value="1"/>
</dbReference>
<dbReference type="InterPro" id="IPR003128">
    <property type="entry name" value="Villin_headpiece"/>
</dbReference>
<dbReference type="PANTHER" id="PTHR11977:SF51">
    <property type="entry name" value="PROTEIN FLIGHTLESS-1 HOMOLOG"/>
    <property type="match status" value="1"/>
</dbReference>
<dbReference type="AlphaFoldDB" id="A0A0L0SLQ2"/>
<feature type="compositionally biased region" description="Polar residues" evidence="2">
    <location>
        <begin position="150"/>
        <end position="159"/>
    </location>
</feature>
<feature type="region of interest" description="Disordered" evidence="2">
    <location>
        <begin position="27"/>
        <end position="225"/>
    </location>
</feature>
<dbReference type="InterPro" id="IPR036886">
    <property type="entry name" value="Villin_headpiece_dom_sf"/>
</dbReference>
<feature type="region of interest" description="Disordered" evidence="2">
    <location>
        <begin position="248"/>
        <end position="316"/>
    </location>
</feature>
<dbReference type="SUPFAM" id="SSF47050">
    <property type="entry name" value="VHP, Villin headpiece domain"/>
    <property type="match status" value="1"/>
</dbReference>
<evidence type="ECO:0000313" key="5">
    <source>
        <dbReference type="Proteomes" id="UP000054350"/>
    </source>
</evidence>
<dbReference type="EMBL" id="GG745342">
    <property type="protein sequence ID" value="KNE63388.1"/>
    <property type="molecule type" value="Genomic_DNA"/>
</dbReference>
<feature type="compositionally biased region" description="Basic and acidic residues" evidence="2">
    <location>
        <begin position="51"/>
        <end position="89"/>
    </location>
</feature>
<accession>A0A0L0SLQ2</accession>
<evidence type="ECO:0000256" key="1">
    <source>
        <dbReference type="ARBA" id="ARBA00022737"/>
    </source>
</evidence>
<protein>
    <recommendedName>
        <fullName evidence="3">HP domain-containing protein</fullName>
    </recommendedName>
</protein>
<keyword evidence="5" id="KW-1185">Reference proteome</keyword>
<dbReference type="STRING" id="578462.A0A0L0SLQ2"/>
<dbReference type="SMART" id="SM00262">
    <property type="entry name" value="GEL"/>
    <property type="match status" value="2"/>
</dbReference>
<evidence type="ECO:0000259" key="3">
    <source>
        <dbReference type="PROSITE" id="PS51089"/>
    </source>
</evidence>
<dbReference type="InterPro" id="IPR007122">
    <property type="entry name" value="Villin/Gelsolin"/>
</dbReference>
<dbReference type="GO" id="GO:0051016">
    <property type="term" value="P:barbed-end actin filament capping"/>
    <property type="evidence" value="ECO:0007669"/>
    <property type="project" value="TreeGrafter"/>
</dbReference>
<reference evidence="5" key="2">
    <citation type="submission" date="2009-11" db="EMBL/GenBank/DDBJ databases">
        <title>The Genome Sequence of Allomyces macrogynus strain ATCC 38327.</title>
        <authorList>
            <consortium name="The Broad Institute Genome Sequencing Platform"/>
            <person name="Russ C."/>
            <person name="Cuomo C."/>
            <person name="Shea T."/>
            <person name="Young S.K."/>
            <person name="Zeng Q."/>
            <person name="Koehrsen M."/>
            <person name="Haas B."/>
            <person name="Borodovsky M."/>
            <person name="Guigo R."/>
            <person name="Alvarado L."/>
            <person name="Berlin A."/>
            <person name="Borenstein D."/>
            <person name="Chen Z."/>
            <person name="Engels R."/>
            <person name="Freedman E."/>
            <person name="Gellesch M."/>
            <person name="Goldberg J."/>
            <person name="Griggs A."/>
            <person name="Gujja S."/>
            <person name="Heiman D."/>
            <person name="Hepburn T."/>
            <person name="Howarth C."/>
            <person name="Jen D."/>
            <person name="Larson L."/>
            <person name="Lewis B."/>
            <person name="Mehta T."/>
            <person name="Park D."/>
            <person name="Pearson M."/>
            <person name="Roberts A."/>
            <person name="Saif S."/>
            <person name="Shenoy N."/>
            <person name="Sisk P."/>
            <person name="Stolte C."/>
            <person name="Sykes S."/>
            <person name="Walk T."/>
            <person name="White J."/>
            <person name="Yandava C."/>
            <person name="Burger G."/>
            <person name="Gray M.W."/>
            <person name="Holland P.W.H."/>
            <person name="King N."/>
            <person name="Lang F.B.F."/>
            <person name="Roger A.J."/>
            <person name="Ruiz-Trillo I."/>
            <person name="Lander E."/>
            <person name="Nusbaum C."/>
        </authorList>
    </citation>
    <scope>NUCLEOTIDE SEQUENCE [LARGE SCALE GENOMIC DNA]</scope>
    <source>
        <strain evidence="5">ATCC 38327</strain>
    </source>
</reference>
<feature type="compositionally biased region" description="Low complexity" evidence="2">
    <location>
        <begin position="291"/>
        <end position="306"/>
    </location>
</feature>
<dbReference type="SMART" id="SM00153">
    <property type="entry name" value="VHP"/>
    <property type="match status" value="1"/>
</dbReference>
<evidence type="ECO:0000313" key="4">
    <source>
        <dbReference type="EMBL" id="KNE63388.1"/>
    </source>
</evidence>
<feature type="domain" description="HP" evidence="3">
    <location>
        <begin position="945"/>
        <end position="1007"/>
    </location>
</feature>
<reference evidence="4 5" key="1">
    <citation type="submission" date="2009-11" db="EMBL/GenBank/DDBJ databases">
        <title>Annotation of Allomyces macrogynus ATCC 38327.</title>
        <authorList>
            <consortium name="The Broad Institute Genome Sequencing Platform"/>
            <person name="Russ C."/>
            <person name="Cuomo C."/>
            <person name="Burger G."/>
            <person name="Gray M.W."/>
            <person name="Holland P.W.H."/>
            <person name="King N."/>
            <person name="Lang F.B.F."/>
            <person name="Roger A.J."/>
            <person name="Ruiz-Trillo I."/>
            <person name="Young S.K."/>
            <person name="Zeng Q."/>
            <person name="Gargeya S."/>
            <person name="Fitzgerald M."/>
            <person name="Haas B."/>
            <person name="Abouelleil A."/>
            <person name="Alvarado L."/>
            <person name="Arachchi H.M."/>
            <person name="Berlin A."/>
            <person name="Chapman S.B."/>
            <person name="Gearin G."/>
            <person name="Goldberg J."/>
            <person name="Griggs A."/>
            <person name="Gujja S."/>
            <person name="Hansen M."/>
            <person name="Heiman D."/>
            <person name="Howarth C."/>
            <person name="Larimer J."/>
            <person name="Lui A."/>
            <person name="MacDonald P.J.P."/>
            <person name="McCowen C."/>
            <person name="Montmayeur A."/>
            <person name="Murphy C."/>
            <person name="Neiman D."/>
            <person name="Pearson M."/>
            <person name="Priest M."/>
            <person name="Roberts A."/>
            <person name="Saif S."/>
            <person name="Shea T."/>
            <person name="Sisk P."/>
            <person name="Stolte C."/>
            <person name="Sykes S."/>
            <person name="Wortman J."/>
            <person name="Nusbaum C."/>
            <person name="Birren B."/>
        </authorList>
    </citation>
    <scope>NUCLEOTIDE SEQUENCE [LARGE SCALE GENOMIC DNA]</scope>
    <source>
        <strain evidence="4 5">ATCC 38327</strain>
    </source>
</reference>
<dbReference type="InterPro" id="IPR029006">
    <property type="entry name" value="ADF-H/Gelsolin-like_dom_sf"/>
</dbReference>
<gene>
    <name evidence="4" type="ORF">AMAG_08521</name>
</gene>
<dbReference type="GO" id="GO:0005546">
    <property type="term" value="F:phosphatidylinositol-4,5-bisphosphate binding"/>
    <property type="evidence" value="ECO:0007669"/>
    <property type="project" value="TreeGrafter"/>
</dbReference>
<dbReference type="GO" id="GO:0051014">
    <property type="term" value="P:actin filament severing"/>
    <property type="evidence" value="ECO:0007669"/>
    <property type="project" value="TreeGrafter"/>
</dbReference>
<dbReference type="eggNOG" id="KOG0443">
    <property type="taxonomic scope" value="Eukaryota"/>
</dbReference>